<dbReference type="EMBL" id="PYBW01000053">
    <property type="protein sequence ID" value="PYC78108.1"/>
    <property type="molecule type" value="Genomic_DNA"/>
</dbReference>
<dbReference type="Pfam" id="PF06271">
    <property type="entry name" value="RDD"/>
    <property type="match status" value="1"/>
</dbReference>
<dbReference type="GO" id="GO:0005886">
    <property type="term" value="C:plasma membrane"/>
    <property type="evidence" value="ECO:0007669"/>
    <property type="project" value="UniProtKB-SubCell"/>
</dbReference>
<dbReference type="PANTHER" id="PTHR36115">
    <property type="entry name" value="PROLINE-RICH ANTIGEN HOMOLOG-RELATED"/>
    <property type="match status" value="1"/>
</dbReference>
<sequence>MSNPYEQQPGGYQPNLDPNYGYTPQPPAPVLANWGQRVGASLIDGLIVGVPAFILGKIGGVGLQYVIQILGTIAWGYMEGTSGQTVGKKVLGLRLAKLEDGSLLGAGLGIGRKFLHVLDAICCIGYLWPLWDEKNQTFADKIVKSVVVVSK</sequence>
<keyword evidence="8" id="KW-1185">Reference proteome</keyword>
<dbReference type="InterPro" id="IPR010432">
    <property type="entry name" value="RDD"/>
</dbReference>
<gene>
    <name evidence="7" type="ORF">C7C46_17420</name>
</gene>
<dbReference type="PANTHER" id="PTHR36115:SF6">
    <property type="entry name" value="PROLINE-RICH ANTIGEN HOMOLOG"/>
    <property type="match status" value="1"/>
</dbReference>
<dbReference type="AlphaFoldDB" id="A0A2V4NPU1"/>
<evidence type="ECO:0000256" key="4">
    <source>
        <dbReference type="ARBA" id="ARBA00022989"/>
    </source>
</evidence>
<keyword evidence="2" id="KW-1003">Cell membrane</keyword>
<evidence type="ECO:0000256" key="3">
    <source>
        <dbReference type="ARBA" id="ARBA00022692"/>
    </source>
</evidence>
<name>A0A2V4NPU1_9ACTN</name>
<evidence type="ECO:0000313" key="8">
    <source>
        <dbReference type="Proteomes" id="UP000248039"/>
    </source>
</evidence>
<feature type="domain" description="RDD" evidence="6">
    <location>
        <begin position="32"/>
        <end position="143"/>
    </location>
</feature>
<evidence type="ECO:0000256" key="1">
    <source>
        <dbReference type="ARBA" id="ARBA00004651"/>
    </source>
</evidence>
<keyword evidence="4" id="KW-1133">Transmembrane helix</keyword>
<accession>A0A2V4NPU1</accession>
<keyword evidence="5" id="KW-0472">Membrane</keyword>
<proteinExistence type="predicted"/>
<comment type="subcellular location">
    <subcellularLocation>
        <location evidence="1">Cell membrane</location>
        <topology evidence="1">Multi-pass membrane protein</topology>
    </subcellularLocation>
</comment>
<organism evidence="7 8">
    <name type="scientific">Streptomyces tateyamensis</name>
    <dbReference type="NCBI Taxonomy" id="565073"/>
    <lineage>
        <taxon>Bacteria</taxon>
        <taxon>Bacillati</taxon>
        <taxon>Actinomycetota</taxon>
        <taxon>Actinomycetes</taxon>
        <taxon>Kitasatosporales</taxon>
        <taxon>Streptomycetaceae</taxon>
        <taxon>Streptomyces</taxon>
    </lineage>
</organism>
<protein>
    <recommendedName>
        <fullName evidence="6">RDD domain-containing protein</fullName>
    </recommendedName>
</protein>
<evidence type="ECO:0000256" key="5">
    <source>
        <dbReference type="ARBA" id="ARBA00023136"/>
    </source>
</evidence>
<dbReference type="OrthoDB" id="9793824at2"/>
<dbReference type="RefSeq" id="WP_110670655.1">
    <property type="nucleotide sequence ID" value="NZ_PYBW01000053.1"/>
</dbReference>
<reference evidence="7 8" key="1">
    <citation type="submission" date="2018-03" db="EMBL/GenBank/DDBJ databases">
        <title>Bioinformatic expansion and discovery of thiopeptide antibiotics.</title>
        <authorList>
            <person name="Schwalen C.J."/>
            <person name="Hudson G.A."/>
            <person name="Mitchell D.A."/>
        </authorList>
    </citation>
    <scope>NUCLEOTIDE SEQUENCE [LARGE SCALE GENOMIC DNA]</scope>
    <source>
        <strain evidence="7 8">ATCC 21389</strain>
    </source>
</reference>
<keyword evidence="3" id="KW-0812">Transmembrane</keyword>
<evidence type="ECO:0000256" key="2">
    <source>
        <dbReference type="ARBA" id="ARBA00022475"/>
    </source>
</evidence>
<comment type="caution">
    <text evidence="7">The sequence shown here is derived from an EMBL/GenBank/DDBJ whole genome shotgun (WGS) entry which is preliminary data.</text>
</comment>
<evidence type="ECO:0000313" key="7">
    <source>
        <dbReference type="EMBL" id="PYC78108.1"/>
    </source>
</evidence>
<evidence type="ECO:0000259" key="6">
    <source>
        <dbReference type="Pfam" id="PF06271"/>
    </source>
</evidence>
<dbReference type="InterPro" id="IPR051791">
    <property type="entry name" value="Pra-immunoreactive"/>
</dbReference>
<dbReference type="Proteomes" id="UP000248039">
    <property type="component" value="Unassembled WGS sequence"/>
</dbReference>